<name>A0A4U3L4W1_9BACT</name>
<dbReference type="GO" id="GO:0003998">
    <property type="term" value="F:acylphosphatase activity"/>
    <property type="evidence" value="ECO:0007669"/>
    <property type="project" value="UniProtKB-EC"/>
</dbReference>
<feature type="active site" evidence="4">
    <location>
        <position position="18"/>
    </location>
</feature>
<keyword evidence="4" id="KW-0378">Hydrolase</keyword>
<dbReference type="PANTHER" id="PTHR47268:SF4">
    <property type="entry name" value="ACYLPHOSPHATASE"/>
    <property type="match status" value="1"/>
</dbReference>
<dbReference type="InterPro" id="IPR036046">
    <property type="entry name" value="Acylphosphatase-like_dom_sf"/>
</dbReference>
<feature type="active site" evidence="4">
    <location>
        <position position="36"/>
    </location>
</feature>
<accession>A0A4U3L4W1</accession>
<evidence type="ECO:0000256" key="2">
    <source>
        <dbReference type="ARBA" id="ARBA00012150"/>
    </source>
</evidence>
<sequence>MPTVHLLIKGKVQGVFYRKTAKEIAETEGITGWVRNTGNGDVEVMAGGSEEALQAFIDWCHVGPVRAKVESVAITHVPDQLFETFEVKHG</sequence>
<evidence type="ECO:0000256" key="5">
    <source>
        <dbReference type="RuleBase" id="RU004168"/>
    </source>
</evidence>
<dbReference type="Pfam" id="PF00708">
    <property type="entry name" value="Acylphosphatase"/>
    <property type="match status" value="1"/>
</dbReference>
<dbReference type="EMBL" id="SZQL01000003">
    <property type="protein sequence ID" value="TKK70188.1"/>
    <property type="molecule type" value="Genomic_DNA"/>
</dbReference>
<dbReference type="PANTHER" id="PTHR47268">
    <property type="entry name" value="ACYLPHOSPHATASE"/>
    <property type="match status" value="1"/>
</dbReference>
<dbReference type="InterPro" id="IPR020456">
    <property type="entry name" value="Acylphosphatase"/>
</dbReference>
<dbReference type="OrthoDB" id="9808093at2"/>
<dbReference type="PROSITE" id="PS00151">
    <property type="entry name" value="ACYLPHOSPHATASE_2"/>
    <property type="match status" value="1"/>
</dbReference>
<comment type="similarity">
    <text evidence="1 5">Belongs to the acylphosphatase family.</text>
</comment>
<dbReference type="InterPro" id="IPR017968">
    <property type="entry name" value="Acylphosphatase_CS"/>
</dbReference>
<keyword evidence="8" id="KW-1185">Reference proteome</keyword>
<dbReference type="Proteomes" id="UP000305848">
    <property type="component" value="Unassembled WGS sequence"/>
</dbReference>
<feature type="domain" description="Acylphosphatase-like" evidence="6">
    <location>
        <begin position="3"/>
        <end position="89"/>
    </location>
</feature>
<evidence type="ECO:0000256" key="1">
    <source>
        <dbReference type="ARBA" id="ARBA00005614"/>
    </source>
</evidence>
<proteinExistence type="inferred from homology"/>
<dbReference type="Gene3D" id="3.30.70.100">
    <property type="match status" value="1"/>
</dbReference>
<protein>
    <recommendedName>
        <fullName evidence="2 4">acylphosphatase</fullName>
        <ecNumber evidence="2 4">3.6.1.7</ecNumber>
    </recommendedName>
</protein>
<gene>
    <name evidence="7" type="ORF">FC093_05410</name>
</gene>
<evidence type="ECO:0000313" key="8">
    <source>
        <dbReference type="Proteomes" id="UP000305848"/>
    </source>
</evidence>
<dbReference type="RefSeq" id="WP_137260733.1">
    <property type="nucleotide sequence ID" value="NZ_SZQL01000003.1"/>
</dbReference>
<dbReference type="PRINTS" id="PR00112">
    <property type="entry name" value="ACYLPHPHTASE"/>
</dbReference>
<reference evidence="7 8" key="1">
    <citation type="submission" date="2019-05" db="EMBL/GenBank/DDBJ databases">
        <title>Panacibacter sp. strain 17mud1-8 Genome sequencing and assembly.</title>
        <authorList>
            <person name="Chhetri G."/>
        </authorList>
    </citation>
    <scope>NUCLEOTIDE SEQUENCE [LARGE SCALE GENOMIC DNA]</scope>
    <source>
        <strain evidence="7 8">17mud1-8</strain>
    </source>
</reference>
<dbReference type="InterPro" id="IPR001792">
    <property type="entry name" value="Acylphosphatase-like_dom"/>
</dbReference>
<evidence type="ECO:0000313" key="7">
    <source>
        <dbReference type="EMBL" id="TKK70188.1"/>
    </source>
</evidence>
<evidence type="ECO:0000256" key="3">
    <source>
        <dbReference type="ARBA" id="ARBA00047645"/>
    </source>
</evidence>
<dbReference type="EC" id="3.6.1.7" evidence="2 4"/>
<dbReference type="SUPFAM" id="SSF54975">
    <property type="entry name" value="Acylphosphatase/BLUF domain-like"/>
    <property type="match status" value="1"/>
</dbReference>
<organism evidence="7 8">
    <name type="scientific">Ilyomonas limi</name>
    <dbReference type="NCBI Taxonomy" id="2575867"/>
    <lineage>
        <taxon>Bacteria</taxon>
        <taxon>Pseudomonadati</taxon>
        <taxon>Bacteroidota</taxon>
        <taxon>Chitinophagia</taxon>
        <taxon>Chitinophagales</taxon>
        <taxon>Chitinophagaceae</taxon>
        <taxon>Ilyomonas</taxon>
    </lineage>
</organism>
<comment type="caution">
    <text evidence="7">The sequence shown here is derived from an EMBL/GenBank/DDBJ whole genome shotgun (WGS) entry which is preliminary data.</text>
</comment>
<comment type="catalytic activity">
    <reaction evidence="3 4">
        <text>an acyl phosphate + H2O = a carboxylate + phosphate + H(+)</text>
        <dbReference type="Rhea" id="RHEA:14965"/>
        <dbReference type="ChEBI" id="CHEBI:15377"/>
        <dbReference type="ChEBI" id="CHEBI:15378"/>
        <dbReference type="ChEBI" id="CHEBI:29067"/>
        <dbReference type="ChEBI" id="CHEBI:43474"/>
        <dbReference type="ChEBI" id="CHEBI:59918"/>
        <dbReference type="EC" id="3.6.1.7"/>
    </reaction>
</comment>
<evidence type="ECO:0000256" key="4">
    <source>
        <dbReference type="PROSITE-ProRule" id="PRU00520"/>
    </source>
</evidence>
<dbReference type="AlphaFoldDB" id="A0A4U3L4W1"/>
<evidence type="ECO:0000259" key="6">
    <source>
        <dbReference type="PROSITE" id="PS51160"/>
    </source>
</evidence>
<dbReference type="PROSITE" id="PS51160">
    <property type="entry name" value="ACYLPHOSPHATASE_3"/>
    <property type="match status" value="1"/>
</dbReference>